<evidence type="ECO:0000256" key="5">
    <source>
        <dbReference type="SAM" id="Phobius"/>
    </source>
</evidence>
<protein>
    <submittedName>
        <fullName evidence="7">Ammonia permease</fullName>
    </submittedName>
</protein>
<dbReference type="Pfam" id="PF00909">
    <property type="entry name" value="Ammonium_transp"/>
    <property type="match status" value="1"/>
</dbReference>
<evidence type="ECO:0000256" key="3">
    <source>
        <dbReference type="ARBA" id="ARBA00022989"/>
    </source>
</evidence>
<feature type="domain" description="Ammonium transporter AmtB-like" evidence="6">
    <location>
        <begin position="11"/>
        <end position="45"/>
    </location>
</feature>
<comment type="caution">
    <text evidence="7">The sequence shown here is derived from an EMBL/GenBank/DDBJ whole genome shotgun (WGS) entry which is preliminary data.</text>
</comment>
<name>M7NQL2_9BACT</name>
<organism evidence="7 8">
    <name type="scientific">Cesiribacter andamanensis AMV16</name>
    <dbReference type="NCBI Taxonomy" id="1279009"/>
    <lineage>
        <taxon>Bacteria</taxon>
        <taxon>Pseudomonadati</taxon>
        <taxon>Bacteroidota</taxon>
        <taxon>Cytophagia</taxon>
        <taxon>Cytophagales</taxon>
        <taxon>Cesiribacteraceae</taxon>
        <taxon>Cesiribacter</taxon>
    </lineage>
</organism>
<evidence type="ECO:0000313" key="8">
    <source>
        <dbReference type="Proteomes" id="UP000011910"/>
    </source>
</evidence>
<evidence type="ECO:0000256" key="4">
    <source>
        <dbReference type="ARBA" id="ARBA00023136"/>
    </source>
</evidence>
<dbReference type="Gene3D" id="1.10.3430.10">
    <property type="entry name" value="Ammonium transporter AmtB like domains"/>
    <property type="match status" value="1"/>
</dbReference>
<dbReference type="InterPro" id="IPR024041">
    <property type="entry name" value="NH4_transpt_AmtB-like_dom"/>
</dbReference>
<dbReference type="InterPro" id="IPR029020">
    <property type="entry name" value="Ammonium/urea_transptr"/>
</dbReference>
<gene>
    <name evidence="7" type="ORF">ADICEAN_00886</name>
</gene>
<dbReference type="SUPFAM" id="SSF111352">
    <property type="entry name" value="Ammonium transporter"/>
    <property type="match status" value="1"/>
</dbReference>
<evidence type="ECO:0000313" key="7">
    <source>
        <dbReference type="EMBL" id="EMR04015.1"/>
    </source>
</evidence>
<dbReference type="GO" id="GO:0016020">
    <property type="term" value="C:membrane"/>
    <property type="evidence" value="ECO:0007669"/>
    <property type="project" value="UniProtKB-SubCell"/>
</dbReference>
<accession>M7NQL2</accession>
<dbReference type="AlphaFoldDB" id="M7NQL2"/>
<sequence length="48" mass="5350">MNEALFTTNNLWMLMATILVFVMHLGFASLESGLSRSKTRSTSCLKTP</sequence>
<evidence type="ECO:0000256" key="1">
    <source>
        <dbReference type="ARBA" id="ARBA00004141"/>
    </source>
</evidence>
<dbReference type="GO" id="GO:0008519">
    <property type="term" value="F:ammonium channel activity"/>
    <property type="evidence" value="ECO:0007669"/>
    <property type="project" value="InterPro"/>
</dbReference>
<dbReference type="EMBL" id="AODQ01000013">
    <property type="protein sequence ID" value="EMR04015.1"/>
    <property type="molecule type" value="Genomic_DNA"/>
</dbReference>
<feature type="transmembrane region" description="Helical" evidence="5">
    <location>
        <begin position="12"/>
        <end position="30"/>
    </location>
</feature>
<evidence type="ECO:0000259" key="6">
    <source>
        <dbReference type="Pfam" id="PF00909"/>
    </source>
</evidence>
<dbReference type="Proteomes" id="UP000011910">
    <property type="component" value="Unassembled WGS sequence"/>
</dbReference>
<keyword evidence="3 5" id="KW-1133">Transmembrane helix</keyword>
<evidence type="ECO:0000256" key="2">
    <source>
        <dbReference type="ARBA" id="ARBA00022692"/>
    </source>
</evidence>
<reference evidence="7 8" key="1">
    <citation type="journal article" date="2013" name="Genome Announc.">
        <title>Draft Genome Sequence of Cesiribacter andamanensis Strain AMV16T, Isolated from a Soil Sample from a Mud Volcano in the Andaman Islands, India.</title>
        <authorList>
            <person name="Shivaji S."/>
            <person name="Ara S."/>
            <person name="Begum Z."/>
            <person name="Srinivas T.N."/>
            <person name="Singh A."/>
            <person name="Kumar Pinnaka A."/>
        </authorList>
    </citation>
    <scope>NUCLEOTIDE SEQUENCE [LARGE SCALE GENOMIC DNA]</scope>
    <source>
        <strain evidence="7 8">AMV16</strain>
    </source>
</reference>
<comment type="subcellular location">
    <subcellularLocation>
        <location evidence="1">Membrane</location>
        <topology evidence="1">Multi-pass membrane protein</topology>
    </subcellularLocation>
</comment>
<keyword evidence="4 5" id="KW-0472">Membrane</keyword>
<dbReference type="STRING" id="1279009.ADICEAN_00886"/>
<dbReference type="eggNOG" id="COG0004">
    <property type="taxonomic scope" value="Bacteria"/>
</dbReference>
<proteinExistence type="predicted"/>
<keyword evidence="8" id="KW-1185">Reference proteome</keyword>
<keyword evidence="2 5" id="KW-0812">Transmembrane</keyword>